<name>A0ABR1XX51_9PEZI</name>
<dbReference type="EMBL" id="JBBWUH010000004">
    <property type="protein sequence ID" value="KAK8169999.1"/>
    <property type="molecule type" value="Genomic_DNA"/>
</dbReference>
<protein>
    <submittedName>
        <fullName evidence="1">Uncharacterized protein</fullName>
    </submittedName>
</protein>
<dbReference type="Proteomes" id="UP001456524">
    <property type="component" value="Unassembled WGS sequence"/>
</dbReference>
<evidence type="ECO:0000313" key="1">
    <source>
        <dbReference type="EMBL" id="KAK8169999.1"/>
    </source>
</evidence>
<evidence type="ECO:0000313" key="2">
    <source>
        <dbReference type="Proteomes" id="UP001456524"/>
    </source>
</evidence>
<reference evidence="1 2" key="1">
    <citation type="journal article" date="2022" name="G3 (Bethesda)">
        <title>Enemy or ally: a genomic approach to elucidate the lifestyle of Phyllosticta citrichinaensis.</title>
        <authorList>
            <person name="Buijs V.A."/>
            <person name="Groenewald J.Z."/>
            <person name="Haridas S."/>
            <person name="LaButti K.M."/>
            <person name="Lipzen A."/>
            <person name="Martin F.M."/>
            <person name="Barry K."/>
            <person name="Grigoriev I.V."/>
            <person name="Crous P.W."/>
            <person name="Seidl M.F."/>
        </authorList>
    </citation>
    <scope>NUCLEOTIDE SEQUENCE [LARGE SCALE GENOMIC DNA]</scope>
    <source>
        <strain evidence="1 2">CBS 129764</strain>
    </source>
</reference>
<organism evidence="1 2">
    <name type="scientific">Phyllosticta citrichinensis</name>
    <dbReference type="NCBI Taxonomy" id="1130410"/>
    <lineage>
        <taxon>Eukaryota</taxon>
        <taxon>Fungi</taxon>
        <taxon>Dikarya</taxon>
        <taxon>Ascomycota</taxon>
        <taxon>Pezizomycotina</taxon>
        <taxon>Dothideomycetes</taxon>
        <taxon>Dothideomycetes incertae sedis</taxon>
        <taxon>Botryosphaeriales</taxon>
        <taxon>Phyllostictaceae</taxon>
        <taxon>Phyllosticta</taxon>
    </lineage>
</organism>
<keyword evidence="2" id="KW-1185">Reference proteome</keyword>
<sequence length="327" mass="34068">MYGQHHISHSNGDDVCKRGANIKRPTYVPKKKKKKALDKKEIHQFSAPISADFSLLVAFAPLLFSRLVSSLLLVLLAAHVISHLSAQRQGNLLLALLGTKNGVVVENLVALNGNVDERALITTAAKDLVIVKNLVALDGQVDERALATAAENFVIVKNLVALDGQVDERALIATLAQNFVVGENAEALNGHVDERALITTLAQNFVVGENAEALNGHVDERALITTLAKNLVVVEDVVALNGQVDELALAAGNVDVCVDVDQAGLLGGRSGGVTGDVGVGAGRDEAGVAAGVVRGTAVLHPARLDVVGRGGRRRARGKGAAGRSSGS</sequence>
<comment type="caution">
    <text evidence="1">The sequence shown here is derived from an EMBL/GenBank/DDBJ whole genome shotgun (WGS) entry which is preliminary data.</text>
</comment>
<gene>
    <name evidence="1" type="ORF">IWX90DRAFT_195158</name>
</gene>
<proteinExistence type="predicted"/>
<accession>A0ABR1XX51</accession>